<name>A0ABP1B950_9BRYO</name>
<dbReference type="Proteomes" id="UP001497522">
    <property type="component" value="Chromosome 2"/>
</dbReference>
<organism evidence="2 3">
    <name type="scientific">Sphagnum jensenii</name>
    <dbReference type="NCBI Taxonomy" id="128206"/>
    <lineage>
        <taxon>Eukaryota</taxon>
        <taxon>Viridiplantae</taxon>
        <taxon>Streptophyta</taxon>
        <taxon>Embryophyta</taxon>
        <taxon>Bryophyta</taxon>
        <taxon>Sphagnophytina</taxon>
        <taxon>Sphagnopsida</taxon>
        <taxon>Sphagnales</taxon>
        <taxon>Sphagnaceae</taxon>
        <taxon>Sphagnum</taxon>
    </lineage>
</organism>
<gene>
    <name evidence="2" type="ORF">CSSPJE1EN2_LOCUS14365</name>
</gene>
<feature type="region of interest" description="Disordered" evidence="1">
    <location>
        <begin position="98"/>
        <end position="129"/>
    </location>
</feature>
<dbReference type="EMBL" id="OZ023703">
    <property type="protein sequence ID" value="CAK9871736.1"/>
    <property type="molecule type" value="Genomic_DNA"/>
</dbReference>
<accession>A0ABP1B950</accession>
<evidence type="ECO:0000256" key="1">
    <source>
        <dbReference type="SAM" id="MobiDB-lite"/>
    </source>
</evidence>
<feature type="compositionally biased region" description="Low complexity" evidence="1">
    <location>
        <begin position="101"/>
        <end position="111"/>
    </location>
</feature>
<protein>
    <submittedName>
        <fullName evidence="2">Uncharacterized protein</fullName>
    </submittedName>
</protein>
<keyword evidence="3" id="KW-1185">Reference proteome</keyword>
<evidence type="ECO:0000313" key="3">
    <source>
        <dbReference type="Proteomes" id="UP001497522"/>
    </source>
</evidence>
<sequence length="129" mass="14084">MAAATVVSPSTIFFRFHFDPDPCTGIMIQPPRISLTYSELQSKTLPLSFPLWSPPFSVSSLSNLVCAIIRSLPPAFPPATSLPTAAAAFSTWELTFSNSQTSTPKTTTKIYTENRKPSAPHPSKKKNKI</sequence>
<evidence type="ECO:0000313" key="2">
    <source>
        <dbReference type="EMBL" id="CAK9871736.1"/>
    </source>
</evidence>
<reference evidence="2 3" key="1">
    <citation type="submission" date="2024-03" db="EMBL/GenBank/DDBJ databases">
        <authorList>
            <consortium name="ELIXIR-Norway"/>
            <consortium name="Elixir Norway"/>
        </authorList>
    </citation>
    <scope>NUCLEOTIDE SEQUENCE [LARGE SCALE GENOMIC DNA]</scope>
</reference>
<proteinExistence type="predicted"/>